<proteinExistence type="predicted"/>
<feature type="region of interest" description="Disordered" evidence="1">
    <location>
        <begin position="1"/>
        <end position="21"/>
    </location>
</feature>
<dbReference type="Proteomes" id="UP000192257">
    <property type="component" value="Unassembled WGS sequence"/>
</dbReference>
<dbReference type="RefSeq" id="XP_028881594.1">
    <property type="nucleotide sequence ID" value="XM_029026984.1"/>
</dbReference>
<feature type="compositionally biased region" description="Polar residues" evidence="1">
    <location>
        <begin position="154"/>
        <end position="163"/>
    </location>
</feature>
<dbReference type="VEuPathDB" id="TriTrypDB:TM35_000211340"/>
<comment type="caution">
    <text evidence="2">The sequence shown here is derived from an EMBL/GenBank/DDBJ whole genome shotgun (WGS) entry which is preliminary data.</text>
</comment>
<sequence length="569" mass="62105">MDMRGNGAGTGPLTSSTHLLLPRRTPLERRLDFLTDDVVCTLADDQALLAEGLIMAYRSMASAGAFEVREDQVPGVGAAMAAPSIMVYASQLNDSANNHHSSRSGDIRYCNTCDMSEALQLLREVDKAIAWCEGKIAVTAQLFPPITGNHFHQRGTSPNNDDGGTQRVRGVSPQTESASSCWLEPQEVPHGGVRSKYYEGSDGNIYSGSRSRVWVSDTLPSTSTCVAGSGGGLRCNLDFDRWTARQISCQAHRDGWRLLLLRCVAEECVRRHTMIVEERLGRITLLVAAREEVTARVELQGRRGALDRQTEFPACTVGPVEKRMTLLEEGRQGHSLGADHKTKETQTLVSGSCTTDTRWSEFMHALLCESEGSQRVGIVQEAQLSRQLLLAQWQSVVNHMGSRRLLAAKEGRIRELAANHNGFPVPDGASSQPVYFPPVCEPAKPHSDSNSNSTPCRGAVSCDVMTSSVTRVPEVACAAASVAVLGRCSGDDATLSLPSSIQTTAPQSRMRRTRGGGASDIPLHICTSVEGVERKQLALTEQRAWQELTSRLEAEWKRYERQCSRSLSR</sequence>
<protein>
    <submittedName>
        <fullName evidence="2">Uncharacterized protein</fullName>
    </submittedName>
</protein>
<evidence type="ECO:0000313" key="3">
    <source>
        <dbReference type="Proteomes" id="UP000192257"/>
    </source>
</evidence>
<evidence type="ECO:0000256" key="1">
    <source>
        <dbReference type="SAM" id="MobiDB-lite"/>
    </source>
</evidence>
<keyword evidence="3" id="KW-1185">Reference proteome</keyword>
<name>A0A1X0NSJ3_9TRYP</name>
<reference evidence="2 3" key="1">
    <citation type="submission" date="2017-03" db="EMBL/GenBank/DDBJ databases">
        <title>An alternative strategy for trypanosome survival in the mammalian bloodstream revealed through genome and transcriptome analysis of the ubiquitous bovine parasite Trypanosoma (Megatrypanum) theileri.</title>
        <authorList>
            <person name="Kelly S."/>
            <person name="Ivens A."/>
            <person name="Mott A."/>
            <person name="O'Neill E."/>
            <person name="Emms D."/>
            <person name="Macleod O."/>
            <person name="Voorheis P."/>
            <person name="Matthews J."/>
            <person name="Matthews K."/>
            <person name="Carrington M."/>
        </authorList>
    </citation>
    <scope>NUCLEOTIDE SEQUENCE [LARGE SCALE GENOMIC DNA]</scope>
    <source>
        <strain evidence="2">Edinburgh</strain>
    </source>
</reference>
<feature type="compositionally biased region" description="Gly residues" evidence="1">
    <location>
        <begin position="1"/>
        <end position="10"/>
    </location>
</feature>
<gene>
    <name evidence="2" type="ORF">TM35_000211340</name>
</gene>
<dbReference type="OrthoDB" id="242545at2759"/>
<dbReference type="AlphaFoldDB" id="A0A1X0NSJ3"/>
<feature type="region of interest" description="Disordered" evidence="1">
    <location>
        <begin position="149"/>
        <end position="182"/>
    </location>
</feature>
<organism evidence="2 3">
    <name type="scientific">Trypanosoma theileri</name>
    <dbReference type="NCBI Taxonomy" id="67003"/>
    <lineage>
        <taxon>Eukaryota</taxon>
        <taxon>Discoba</taxon>
        <taxon>Euglenozoa</taxon>
        <taxon>Kinetoplastea</taxon>
        <taxon>Metakinetoplastina</taxon>
        <taxon>Trypanosomatida</taxon>
        <taxon>Trypanosomatidae</taxon>
        <taxon>Trypanosoma</taxon>
    </lineage>
</organism>
<dbReference type="GeneID" id="39986764"/>
<evidence type="ECO:0000313" key="2">
    <source>
        <dbReference type="EMBL" id="ORC87528.1"/>
    </source>
</evidence>
<accession>A0A1X0NSJ3</accession>
<dbReference type="EMBL" id="NBCO01000021">
    <property type="protein sequence ID" value="ORC87528.1"/>
    <property type="molecule type" value="Genomic_DNA"/>
</dbReference>